<evidence type="ECO:0000256" key="7">
    <source>
        <dbReference type="SAM" id="MobiDB-lite"/>
    </source>
</evidence>
<dbReference type="CDD" id="cd00076">
    <property type="entry name" value="HFD_SF"/>
    <property type="match status" value="1"/>
</dbReference>
<evidence type="ECO:0000259" key="9">
    <source>
        <dbReference type="Pfam" id="PF10406"/>
    </source>
</evidence>
<feature type="region of interest" description="Disordered" evidence="7">
    <location>
        <begin position="49"/>
        <end position="77"/>
    </location>
</feature>
<dbReference type="PANTHER" id="PTHR46469:SF1">
    <property type="entry name" value="TRANSCRIPTION INITIATION FACTOR TFIID SUBUNIT 8"/>
    <property type="match status" value="1"/>
</dbReference>
<dbReference type="InterPro" id="IPR037818">
    <property type="entry name" value="TAF8"/>
</dbReference>
<dbReference type="AlphaFoldDB" id="A0A4Z0A0I5"/>
<organism evidence="10 11">
    <name type="scientific">Hericium alpestre</name>
    <dbReference type="NCBI Taxonomy" id="135208"/>
    <lineage>
        <taxon>Eukaryota</taxon>
        <taxon>Fungi</taxon>
        <taxon>Dikarya</taxon>
        <taxon>Basidiomycota</taxon>
        <taxon>Agaricomycotina</taxon>
        <taxon>Agaricomycetes</taxon>
        <taxon>Russulales</taxon>
        <taxon>Hericiaceae</taxon>
        <taxon>Hericium</taxon>
    </lineage>
</organism>
<evidence type="ECO:0000256" key="3">
    <source>
        <dbReference type="ARBA" id="ARBA00017307"/>
    </source>
</evidence>
<feature type="compositionally biased region" description="Low complexity" evidence="7">
    <location>
        <begin position="50"/>
        <end position="62"/>
    </location>
</feature>
<keyword evidence="11" id="KW-1185">Reference proteome</keyword>
<evidence type="ECO:0000256" key="5">
    <source>
        <dbReference type="ARBA" id="ARBA00023163"/>
    </source>
</evidence>
<comment type="similarity">
    <text evidence="2">Belongs to the TAF8 family.</text>
</comment>
<sequence length="294" mass="32314">MSSFPQAQTQPYPQNFSAYQTSYAHYSAQTHYPSANYNQVPATATSFLYPPSQSLQQGSQSPARDVPSPPDPSNVTPEVASQALQRFISTQVKNEGFDGADPAALRRLELEVAAFVVNLYQRAHEYANLANRAQPVAQDLLLASEEHGLDTEHIGSLENELKRKERPNSPLSKVQPVQLVPAPKASPPPKLLSSDDEGTAPAIPSTLRTIPHYYPPLPPKHTYLRTPPSPPKKQALPSLEKRLKNASLVQESLRNLMLATEETAGLDDGELLGAIVNWEATGQSRKRSWRVSTH</sequence>
<feature type="compositionally biased region" description="Basic and acidic residues" evidence="7">
    <location>
        <begin position="158"/>
        <end position="167"/>
    </location>
</feature>
<dbReference type="Proteomes" id="UP000298061">
    <property type="component" value="Unassembled WGS sequence"/>
</dbReference>
<dbReference type="STRING" id="135208.A0A4Z0A0I5"/>
<proteinExistence type="inferred from homology"/>
<feature type="domain" description="Bromodomain associated" evidence="8">
    <location>
        <begin position="78"/>
        <end position="150"/>
    </location>
</feature>
<dbReference type="GO" id="GO:0046982">
    <property type="term" value="F:protein heterodimerization activity"/>
    <property type="evidence" value="ECO:0007669"/>
    <property type="project" value="InterPro"/>
</dbReference>
<protein>
    <recommendedName>
        <fullName evidence="3">Transcription initiation factor TFIID subunit 8</fullName>
    </recommendedName>
</protein>
<keyword evidence="6" id="KW-0539">Nucleus</keyword>
<evidence type="ECO:0000256" key="6">
    <source>
        <dbReference type="ARBA" id="ARBA00023242"/>
    </source>
</evidence>
<dbReference type="Pfam" id="PF10406">
    <property type="entry name" value="TAF8_C"/>
    <property type="match status" value="1"/>
</dbReference>
<reference evidence="10 11" key="1">
    <citation type="submission" date="2019-02" db="EMBL/GenBank/DDBJ databases">
        <title>Genome sequencing of the rare red list fungi Hericium alpestre (H. flagellum).</title>
        <authorList>
            <person name="Buettner E."/>
            <person name="Kellner H."/>
        </authorList>
    </citation>
    <scope>NUCLEOTIDE SEQUENCE [LARGE SCALE GENOMIC DNA]</scope>
    <source>
        <strain evidence="10 11">DSM 108284</strain>
    </source>
</reference>
<dbReference type="Pfam" id="PF07524">
    <property type="entry name" value="Bromo_TP"/>
    <property type="match status" value="1"/>
</dbReference>
<evidence type="ECO:0000313" key="11">
    <source>
        <dbReference type="Proteomes" id="UP000298061"/>
    </source>
</evidence>
<dbReference type="GO" id="GO:0005669">
    <property type="term" value="C:transcription factor TFIID complex"/>
    <property type="evidence" value="ECO:0007669"/>
    <property type="project" value="InterPro"/>
</dbReference>
<dbReference type="EMBL" id="SFCI01000540">
    <property type="protein sequence ID" value="TFY79208.1"/>
    <property type="molecule type" value="Genomic_DNA"/>
</dbReference>
<feature type="domain" description="Transcription factor TFIID subunit 8 C-terminal" evidence="9">
    <location>
        <begin position="210"/>
        <end position="256"/>
    </location>
</feature>
<keyword evidence="5" id="KW-0804">Transcription</keyword>
<comment type="caution">
    <text evidence="10">The sequence shown here is derived from an EMBL/GenBank/DDBJ whole genome shotgun (WGS) entry which is preliminary data.</text>
</comment>
<gene>
    <name evidence="10" type="ORF">EWM64_g4804</name>
</gene>
<dbReference type="InterPro" id="IPR006565">
    <property type="entry name" value="BTP"/>
</dbReference>
<dbReference type="GO" id="GO:0006367">
    <property type="term" value="P:transcription initiation at RNA polymerase II promoter"/>
    <property type="evidence" value="ECO:0007669"/>
    <property type="project" value="TreeGrafter"/>
</dbReference>
<dbReference type="InterPro" id="IPR019473">
    <property type="entry name" value="TFIID_su8_C"/>
</dbReference>
<keyword evidence="4" id="KW-0805">Transcription regulation</keyword>
<evidence type="ECO:0000313" key="10">
    <source>
        <dbReference type="EMBL" id="TFY79208.1"/>
    </source>
</evidence>
<evidence type="ECO:0000256" key="1">
    <source>
        <dbReference type="ARBA" id="ARBA00004123"/>
    </source>
</evidence>
<feature type="region of interest" description="Disordered" evidence="7">
    <location>
        <begin position="158"/>
        <end position="235"/>
    </location>
</feature>
<dbReference type="PANTHER" id="PTHR46469">
    <property type="entry name" value="TRANSCRIPTION INITIATION FACTOR TFIID SUBUNIT 8"/>
    <property type="match status" value="1"/>
</dbReference>
<comment type="subcellular location">
    <subcellularLocation>
        <location evidence="1">Nucleus</location>
    </subcellularLocation>
</comment>
<accession>A0A4Z0A0I5</accession>
<dbReference type="OrthoDB" id="2193813at2759"/>
<evidence type="ECO:0000256" key="2">
    <source>
        <dbReference type="ARBA" id="ARBA00008767"/>
    </source>
</evidence>
<dbReference type="InterPro" id="IPR009072">
    <property type="entry name" value="Histone-fold"/>
</dbReference>
<dbReference type="Gene3D" id="1.10.20.10">
    <property type="entry name" value="Histone, subunit A"/>
    <property type="match status" value="1"/>
</dbReference>
<name>A0A4Z0A0I5_9AGAM</name>
<evidence type="ECO:0000256" key="4">
    <source>
        <dbReference type="ARBA" id="ARBA00023015"/>
    </source>
</evidence>
<evidence type="ECO:0000259" key="8">
    <source>
        <dbReference type="Pfam" id="PF07524"/>
    </source>
</evidence>
<dbReference type="CDD" id="cd08049">
    <property type="entry name" value="TAF8"/>
    <property type="match status" value="1"/>
</dbReference>